<feature type="domain" description="3-hydroxyacyl-CoA dehydrogenase C-terminal" evidence="15">
    <location>
        <begin position="610"/>
        <end position="694"/>
    </location>
</feature>
<dbReference type="RefSeq" id="WP_242151243.1">
    <property type="nucleotide sequence ID" value="NZ_CP093379.1"/>
</dbReference>
<dbReference type="InterPro" id="IPR008927">
    <property type="entry name" value="6-PGluconate_DH-like_C_sf"/>
</dbReference>
<evidence type="ECO:0000256" key="3">
    <source>
        <dbReference type="ARBA" id="ARBA00008750"/>
    </source>
</evidence>
<keyword evidence="10" id="KW-0413">Isomerase</keyword>
<accession>A0ABY3X4M5</accession>
<keyword evidence="6" id="KW-0560">Oxidoreductase</keyword>
<evidence type="ECO:0000256" key="5">
    <source>
        <dbReference type="ARBA" id="ARBA00022963"/>
    </source>
</evidence>
<dbReference type="InterPro" id="IPR006108">
    <property type="entry name" value="3HC_DH_C"/>
</dbReference>
<evidence type="ECO:0000313" key="18">
    <source>
        <dbReference type="Proteomes" id="UP000829542"/>
    </source>
</evidence>
<dbReference type="PANTHER" id="PTHR23309">
    <property type="entry name" value="3-HYDROXYACYL-COA DEHYROGENASE"/>
    <property type="match status" value="1"/>
</dbReference>
<dbReference type="Pfam" id="PF00378">
    <property type="entry name" value="ECH_1"/>
    <property type="match status" value="1"/>
</dbReference>
<evidence type="ECO:0000256" key="4">
    <source>
        <dbReference type="ARBA" id="ARBA00022832"/>
    </source>
</evidence>
<dbReference type="SUPFAM" id="SSF48179">
    <property type="entry name" value="6-phosphogluconate dehydrogenase C-terminal domain-like"/>
    <property type="match status" value="2"/>
</dbReference>
<dbReference type="PROSITE" id="PS00166">
    <property type="entry name" value="ENOYL_COA_HYDRATASE"/>
    <property type="match status" value="1"/>
</dbReference>
<dbReference type="InterPro" id="IPR029045">
    <property type="entry name" value="ClpP/crotonase-like_dom_sf"/>
</dbReference>
<organism evidence="17 18">
    <name type="scientific">Ignatzschineria rhizosphaerae</name>
    <dbReference type="NCBI Taxonomy" id="2923279"/>
    <lineage>
        <taxon>Bacteria</taxon>
        <taxon>Pseudomonadati</taxon>
        <taxon>Pseudomonadota</taxon>
        <taxon>Gammaproteobacteria</taxon>
        <taxon>Cardiobacteriales</taxon>
        <taxon>Ignatzschineriaceae</taxon>
        <taxon>Ignatzschineria</taxon>
    </lineage>
</organism>
<keyword evidence="5" id="KW-0442">Lipid degradation</keyword>
<comment type="pathway">
    <text evidence="2">Lipid metabolism; fatty acid beta-oxidation.</text>
</comment>
<dbReference type="CDD" id="cd06558">
    <property type="entry name" value="crotonase-like"/>
    <property type="match status" value="1"/>
</dbReference>
<evidence type="ECO:0000256" key="1">
    <source>
        <dbReference type="ARBA" id="ARBA00004275"/>
    </source>
</evidence>
<evidence type="ECO:0000259" key="16">
    <source>
        <dbReference type="Pfam" id="PF02737"/>
    </source>
</evidence>
<dbReference type="Pfam" id="PF02737">
    <property type="entry name" value="3HCDH_N"/>
    <property type="match status" value="1"/>
</dbReference>
<evidence type="ECO:0000256" key="12">
    <source>
        <dbReference type="ARBA" id="ARBA00023268"/>
    </source>
</evidence>
<dbReference type="InterPro" id="IPR006176">
    <property type="entry name" value="3-OHacyl-CoA_DH_NAD-bd"/>
</dbReference>
<feature type="domain" description="3-hydroxyacyl-CoA dehydrogenase C-terminal" evidence="15">
    <location>
        <begin position="480"/>
        <end position="574"/>
    </location>
</feature>
<dbReference type="SUPFAM" id="SSF52096">
    <property type="entry name" value="ClpP/crotonase"/>
    <property type="match status" value="1"/>
</dbReference>
<dbReference type="PANTHER" id="PTHR23309:SF51">
    <property type="entry name" value="3-HYDROXYACYL-COA DEHYDROGENASE-RELATED"/>
    <property type="match status" value="1"/>
</dbReference>
<evidence type="ECO:0000256" key="2">
    <source>
        <dbReference type="ARBA" id="ARBA00005005"/>
    </source>
</evidence>
<dbReference type="InterPro" id="IPR036291">
    <property type="entry name" value="NAD(P)-bd_dom_sf"/>
</dbReference>
<evidence type="ECO:0000259" key="15">
    <source>
        <dbReference type="Pfam" id="PF00725"/>
    </source>
</evidence>
<evidence type="ECO:0000256" key="8">
    <source>
        <dbReference type="ARBA" id="ARBA00023098"/>
    </source>
</evidence>
<name>A0ABY3X4M5_9GAMM</name>
<keyword evidence="8" id="KW-0443">Lipid metabolism</keyword>
<dbReference type="SUPFAM" id="SSF51735">
    <property type="entry name" value="NAD(P)-binding Rossmann-fold domains"/>
    <property type="match status" value="1"/>
</dbReference>
<dbReference type="InterPro" id="IPR001753">
    <property type="entry name" value="Enoyl-CoA_hydra/iso"/>
</dbReference>
<keyword evidence="9" id="KW-0576">Peroxisome</keyword>
<evidence type="ECO:0000256" key="6">
    <source>
        <dbReference type="ARBA" id="ARBA00023002"/>
    </source>
</evidence>
<keyword evidence="7" id="KW-0520">NAD</keyword>
<keyword evidence="11" id="KW-0456">Lyase</keyword>
<dbReference type="EMBL" id="CP093379">
    <property type="protein sequence ID" value="UNM96850.1"/>
    <property type="molecule type" value="Genomic_DNA"/>
</dbReference>
<dbReference type="Pfam" id="PF00725">
    <property type="entry name" value="3HCDH"/>
    <property type="match status" value="2"/>
</dbReference>
<gene>
    <name evidence="17" type="ORF">MMG00_03060</name>
</gene>
<evidence type="ECO:0000256" key="11">
    <source>
        <dbReference type="ARBA" id="ARBA00023239"/>
    </source>
</evidence>
<evidence type="ECO:0000256" key="7">
    <source>
        <dbReference type="ARBA" id="ARBA00023027"/>
    </source>
</evidence>
<comment type="similarity">
    <text evidence="14">Belongs to the enoyl-CoA hydratase/isomerase family.</text>
</comment>
<evidence type="ECO:0000256" key="10">
    <source>
        <dbReference type="ARBA" id="ARBA00023235"/>
    </source>
</evidence>
<evidence type="ECO:0000256" key="9">
    <source>
        <dbReference type="ARBA" id="ARBA00023140"/>
    </source>
</evidence>
<dbReference type="Gene3D" id="1.10.1040.50">
    <property type="match status" value="1"/>
</dbReference>
<dbReference type="Proteomes" id="UP000829542">
    <property type="component" value="Chromosome"/>
</dbReference>
<keyword evidence="4" id="KW-0276">Fatty acid metabolism</keyword>
<dbReference type="Gene3D" id="3.40.50.720">
    <property type="entry name" value="NAD(P)-binding Rossmann-like Domain"/>
    <property type="match status" value="1"/>
</dbReference>
<dbReference type="Gene3D" id="3.90.226.10">
    <property type="entry name" value="2-enoyl-CoA Hydratase, Chain A, domain 1"/>
    <property type="match status" value="1"/>
</dbReference>
<comment type="catalytic activity">
    <reaction evidence="13">
        <text>a (3S)-3-hydroxyacyl-CoA + NAD(+) = a 3-oxoacyl-CoA + NADH + H(+)</text>
        <dbReference type="Rhea" id="RHEA:22432"/>
        <dbReference type="ChEBI" id="CHEBI:15378"/>
        <dbReference type="ChEBI" id="CHEBI:57318"/>
        <dbReference type="ChEBI" id="CHEBI:57540"/>
        <dbReference type="ChEBI" id="CHEBI:57945"/>
        <dbReference type="ChEBI" id="CHEBI:90726"/>
        <dbReference type="EC" id="1.1.1.35"/>
    </reaction>
</comment>
<sequence length="705" mass="77554">MSHVHMSNVQYTLVNDIAFLTINDGKVNSLGFALRLALFSMLQAAIEDDQVTKIVIEGNGKFFSAGADIYEFNTPNATKSPLLPELITLIRESPKLIVAAVNGIAFGGGFELALAAHLRVGFSSTQFRLPEVSLGLIPGAGGTQLLPRVISIGKGIGKAAEIIVKASVVDGSEALKLGIISELYETLDRQQLYQFVKAQEGIQRIDEAPVTLDYADEQIIADLKKWIEKRKRGYDAQNVALKSVLNSHEMPLQEGIASERAAFLALLSGKQFAALRHLFASEKGLYPRLVPDQFKEIRCAAVIGGGLMGRGICMSLANAGIATTIIEQNPEALAKALHGIKETYDKMLQRGRIKSVDRDQALSLIQGNVDYQTIIDADIVIEAVYEDMDLKKSIFKQLDGICAKETIFVSNTSRLDINELGAVTKRESLFLGMHFFSPAHLMKLVEVVKGDKTSQYALNSVIELSKRMNKLGVVVGVCEGFVGNRMLTTYRNEALFVLEEGASVSQVDHALYHFGMAMGPFTMTDMAGLDISWAARKRLQEKGAKSSFRDSVIGDRLCEIGRFGQKTGAGYYRYEKGSYAPIADPIVEMVIEACAKEKDIHRRVWSDAEIVERTIFALINEGFKILEEGIVAHSSAIDLVYIHGYGFPAYRGGPMFYADTIGLPKVLEKMNYFAKHFGKHWQPSALLVDLVAKGLSVTDYQKKDE</sequence>
<keyword evidence="18" id="KW-1185">Reference proteome</keyword>
<evidence type="ECO:0000256" key="13">
    <source>
        <dbReference type="ARBA" id="ARBA00049556"/>
    </source>
</evidence>
<comment type="subcellular location">
    <subcellularLocation>
        <location evidence="1">Peroxisome</location>
    </subcellularLocation>
</comment>
<dbReference type="InterPro" id="IPR018376">
    <property type="entry name" value="Enoyl-CoA_hyd/isom_CS"/>
</dbReference>
<evidence type="ECO:0000313" key="17">
    <source>
        <dbReference type="EMBL" id="UNM96850.1"/>
    </source>
</evidence>
<proteinExistence type="inferred from homology"/>
<evidence type="ECO:0000256" key="14">
    <source>
        <dbReference type="RuleBase" id="RU003707"/>
    </source>
</evidence>
<keyword evidence="12" id="KW-0511">Multifunctional enzyme</keyword>
<feature type="domain" description="3-hydroxyacyl-CoA dehydrogenase NAD binding" evidence="16">
    <location>
        <begin position="300"/>
        <end position="476"/>
    </location>
</feature>
<reference evidence="17 18" key="1">
    <citation type="submission" date="2022-03" db="EMBL/GenBank/DDBJ databases">
        <title>Ignatzschineria rhizosphaerae HR5S32.</title>
        <authorList>
            <person name="Sun J.Q."/>
            <person name="Feng J.Y."/>
        </authorList>
    </citation>
    <scope>NUCLEOTIDE SEQUENCE [LARGE SCALE GENOMIC DNA]</scope>
    <source>
        <strain evidence="17 18">HR5S32</strain>
    </source>
</reference>
<comment type="similarity">
    <text evidence="3">In the N-terminal section; belongs to the enoyl-CoA hydratase/isomerase family.</text>
</comment>
<protein>
    <submittedName>
        <fullName evidence="17">3-hydroxyacyl-CoA dehydrogenase NAD-binding domain-containing protein</fullName>
    </submittedName>
</protein>